<feature type="compositionally biased region" description="Acidic residues" evidence="1">
    <location>
        <begin position="480"/>
        <end position="513"/>
    </location>
</feature>
<evidence type="ECO:0000259" key="2">
    <source>
        <dbReference type="PROSITE" id="PS50003"/>
    </source>
</evidence>
<dbReference type="SMART" id="SM00233">
    <property type="entry name" value="PH"/>
    <property type="match status" value="1"/>
</dbReference>
<feature type="compositionally biased region" description="Acidic residues" evidence="1">
    <location>
        <begin position="684"/>
        <end position="698"/>
    </location>
</feature>
<feature type="compositionally biased region" description="Basic and acidic residues" evidence="1">
    <location>
        <begin position="445"/>
        <end position="458"/>
    </location>
</feature>
<dbReference type="PANTHER" id="PTHR37283:SF1">
    <property type="entry name" value="PH DOMAIN-CONTAINING PROTEIN YHR131C"/>
    <property type="match status" value="1"/>
</dbReference>
<feature type="compositionally biased region" description="Low complexity" evidence="1">
    <location>
        <begin position="1086"/>
        <end position="1102"/>
    </location>
</feature>
<proteinExistence type="predicted"/>
<feature type="region of interest" description="Disordered" evidence="1">
    <location>
        <begin position="1190"/>
        <end position="1251"/>
    </location>
</feature>
<evidence type="ECO:0000256" key="1">
    <source>
        <dbReference type="SAM" id="MobiDB-lite"/>
    </source>
</evidence>
<feature type="region of interest" description="Disordered" evidence="1">
    <location>
        <begin position="616"/>
        <end position="652"/>
    </location>
</feature>
<dbReference type="GeneID" id="91095649"/>
<feature type="region of interest" description="Disordered" evidence="1">
    <location>
        <begin position="665"/>
        <end position="800"/>
    </location>
</feature>
<feature type="compositionally biased region" description="Polar residues" evidence="1">
    <location>
        <begin position="665"/>
        <end position="674"/>
    </location>
</feature>
<feature type="region of interest" description="Disordered" evidence="1">
    <location>
        <begin position="956"/>
        <end position="1109"/>
    </location>
</feature>
<feature type="region of interest" description="Disordered" evidence="1">
    <location>
        <begin position="205"/>
        <end position="597"/>
    </location>
</feature>
<feature type="compositionally biased region" description="Low complexity" evidence="1">
    <location>
        <begin position="728"/>
        <end position="746"/>
    </location>
</feature>
<feature type="compositionally biased region" description="Low complexity" evidence="1">
    <location>
        <begin position="517"/>
        <end position="530"/>
    </location>
</feature>
<feature type="compositionally biased region" description="Basic and acidic residues" evidence="1">
    <location>
        <begin position="839"/>
        <end position="855"/>
    </location>
</feature>
<dbReference type="RefSeq" id="XP_066076810.1">
    <property type="nucleotide sequence ID" value="XM_066220713.1"/>
</dbReference>
<protein>
    <recommendedName>
        <fullName evidence="2">PH domain-containing protein</fullName>
    </recommendedName>
</protein>
<dbReference type="SUPFAM" id="SSF50729">
    <property type="entry name" value="PH domain-like"/>
    <property type="match status" value="1"/>
</dbReference>
<sequence length="1251" mass="132378">MPSIFARNRRSSEAMPNSFGKDDSPARKQRLSVDLTHPDSMNGSPPPSAGKIKAFFGVGGNSSPDHEGKNASLKKKLTSPSTFFKSSVDLSSPKSFPANPPPHSTADQALARYADLTPRTNGHVSTERFASPTLAPESFALASTSSPEGAPRTSKDGRRASISWQPSYPLVVPDDQYANIPPDGQVSPRSSGLALPAEIIPAPVNENSKRRSIDASDELSNWPTMQPTAKSSSPPISAIQTPVTPQKQQFSLPSPPLAGPMEIKRLDALSPPDHPGGRRRPSLSIDISDVAMPGSTAALAAAQKEQAKLTQPETAQSAIDFRPTSLAGYSRVPLNDTVPRTSSISVPSSPLTSTRPRPNPPSRKSTLIQSPPMPQPIKNLPTMQGWPGYSAREGSGNVTPGWGHLAKEGGPKTPGILGTPTGGPRTPGLTGFPFSLPPVSTPSGKGKERSAYTEQEIRKAKRAMPVMLRQPSTAPAKEEEGGDAGDDDDDSDGESETELEGGGSDDDSEGETETEPRSSSSRGALGLAGRFAKKNKGKGKASANVSPMAKSVVREEEANGKSVWSLATPSEKRPSGNWAQFGSPSPRATPGIPATPGRAALLRNVSSYASTAVTSEEGYFDSAPTSSQASSTNLSIPARSDEPTLSKGTGGEELVSSAIVDLQLSQTITTSPIATTDVVHDGDGDAEEEDDDSSDVDTNEGTHEGSVESPPIPIQISNPTSAYTTPETAARTPASPIRPSPSTRPSLYSQVSRSMVNLPSKPTVNDSEQVIERSSVKPRLETVHSGEKVPTHIDLPPRIPEGKVLSTPAGPATPAEWAKPPPTPAAGFGGFNFWAGGVKKEQPQLKRRRSADDLMKPPPKYEPPFPGVFIPRPRDEEGREKLPKYWCSVHIEGMLPRKMEFSSPGHQSRDRSWKKLYFIIHGTSFYVYKFDPHRFPLKVDAPVPTITEDEVDDSIHIHFPPSNERRGSVGSQSGTTRRGSISAVTGANGADAGRRGSVPENFFAATGRRGSSSSNVALPPNGIPTSAGAGSGTFGVTAGSRRASDSSQTFPRRSSLSIVTNASDSADAKDANLFPNMNNNAQIRRGSSSAQSNTTTSTSSSSTGGGLASHFQHNSMVKQYSLQNAESGLAADYHKRRNVVRVRVNGEQFLLQTGDNREVVAWIEAFQAATNVALDLDERPMPKIITLPRRRRRRAAGGAAANRTAAAANGTAAAGTADTPEGNAAAVSAADAAERERERMLVEDQQAEVVG</sequence>
<feature type="compositionally biased region" description="Low complexity" evidence="1">
    <location>
        <begin position="411"/>
        <end position="431"/>
    </location>
</feature>
<gene>
    <name evidence="3" type="ORF">L201_004979</name>
</gene>
<evidence type="ECO:0000313" key="3">
    <source>
        <dbReference type="EMBL" id="WWC90047.1"/>
    </source>
</evidence>
<feature type="compositionally biased region" description="Polar residues" evidence="1">
    <location>
        <begin position="1045"/>
        <end position="1061"/>
    </location>
</feature>
<feature type="domain" description="PH" evidence="2">
    <location>
        <begin position="888"/>
        <end position="1171"/>
    </location>
</feature>
<feature type="compositionally biased region" description="Polar residues" evidence="1">
    <location>
        <begin position="747"/>
        <end position="768"/>
    </location>
</feature>
<feature type="compositionally biased region" description="Low complexity" evidence="1">
    <location>
        <begin position="337"/>
        <end position="366"/>
    </location>
</feature>
<dbReference type="PROSITE" id="PS50003">
    <property type="entry name" value="PH_DOMAIN"/>
    <property type="match status" value="1"/>
</dbReference>
<feature type="compositionally biased region" description="Polar residues" evidence="1">
    <location>
        <begin position="78"/>
        <end position="94"/>
    </location>
</feature>
<dbReference type="InterPro" id="IPR011993">
    <property type="entry name" value="PH-like_dom_sf"/>
</dbReference>
<feature type="compositionally biased region" description="Low complexity" evidence="1">
    <location>
        <begin position="296"/>
        <end position="310"/>
    </location>
</feature>
<feature type="region of interest" description="Disordered" evidence="1">
    <location>
        <begin position="1"/>
        <end position="167"/>
    </location>
</feature>
<evidence type="ECO:0000313" key="4">
    <source>
        <dbReference type="Proteomes" id="UP001355207"/>
    </source>
</evidence>
<feature type="compositionally biased region" description="Pro residues" evidence="1">
    <location>
        <begin position="856"/>
        <end position="866"/>
    </location>
</feature>
<dbReference type="AlphaFoldDB" id="A0AAX4JXE1"/>
<feature type="compositionally biased region" description="Polar residues" evidence="1">
    <location>
        <begin position="623"/>
        <end position="635"/>
    </location>
</feature>
<dbReference type="EMBL" id="CP144103">
    <property type="protein sequence ID" value="WWC90047.1"/>
    <property type="molecule type" value="Genomic_DNA"/>
</dbReference>
<feature type="compositionally biased region" description="Polar residues" evidence="1">
    <location>
        <begin position="969"/>
        <end position="985"/>
    </location>
</feature>
<accession>A0AAX4JXE1</accession>
<feature type="compositionally biased region" description="Basic and acidic residues" evidence="1">
    <location>
        <begin position="770"/>
        <end position="791"/>
    </location>
</feature>
<dbReference type="Gene3D" id="2.30.29.30">
    <property type="entry name" value="Pleckstrin-homology domain (PH domain)/Phosphotyrosine-binding domain (PTB)"/>
    <property type="match status" value="2"/>
</dbReference>
<keyword evidence="4" id="KW-1185">Reference proteome</keyword>
<feature type="compositionally biased region" description="Low complexity" evidence="1">
    <location>
        <begin position="1196"/>
        <end position="1217"/>
    </location>
</feature>
<dbReference type="InterPro" id="IPR001849">
    <property type="entry name" value="PH_domain"/>
</dbReference>
<feature type="compositionally biased region" description="Basic and acidic residues" evidence="1">
    <location>
        <begin position="1232"/>
        <end position="1242"/>
    </location>
</feature>
<name>A0AAX4JXE1_9TREE</name>
<feature type="compositionally biased region" description="Polar residues" evidence="1">
    <location>
        <begin position="218"/>
        <end position="252"/>
    </location>
</feature>
<organism evidence="3 4">
    <name type="scientific">Kwoniella dendrophila CBS 6074</name>
    <dbReference type="NCBI Taxonomy" id="1295534"/>
    <lineage>
        <taxon>Eukaryota</taxon>
        <taxon>Fungi</taxon>
        <taxon>Dikarya</taxon>
        <taxon>Basidiomycota</taxon>
        <taxon>Agaricomycotina</taxon>
        <taxon>Tremellomycetes</taxon>
        <taxon>Tremellales</taxon>
        <taxon>Cryptococcaceae</taxon>
        <taxon>Kwoniella</taxon>
    </lineage>
</organism>
<feature type="compositionally biased region" description="Polar residues" evidence="1">
    <location>
        <begin position="715"/>
        <end position="727"/>
    </location>
</feature>
<dbReference type="Proteomes" id="UP001355207">
    <property type="component" value="Chromosome 6"/>
</dbReference>
<reference evidence="3 4" key="1">
    <citation type="submission" date="2024-01" db="EMBL/GenBank/DDBJ databases">
        <title>Comparative genomics of Cryptococcus and Kwoniella reveals pathogenesis evolution and contrasting modes of karyotype evolution via chromosome fusion or intercentromeric recombination.</title>
        <authorList>
            <person name="Coelho M.A."/>
            <person name="David-Palma M."/>
            <person name="Shea T."/>
            <person name="Bowers K."/>
            <person name="McGinley-Smith S."/>
            <person name="Mohammad A.W."/>
            <person name="Gnirke A."/>
            <person name="Yurkov A.M."/>
            <person name="Nowrousian M."/>
            <person name="Sun S."/>
            <person name="Cuomo C.A."/>
            <person name="Heitman J."/>
        </authorList>
    </citation>
    <scope>NUCLEOTIDE SEQUENCE [LARGE SCALE GENOMIC DNA]</scope>
    <source>
        <strain evidence="3 4">CBS 6074</strain>
    </source>
</reference>
<feature type="region of interest" description="Disordered" evidence="1">
    <location>
        <begin position="839"/>
        <end position="873"/>
    </location>
</feature>
<dbReference type="PANTHER" id="PTHR37283">
    <property type="entry name" value="PH DOMAIN-CONTAINING PROTEIN YHR131C"/>
    <property type="match status" value="1"/>
</dbReference>